<keyword evidence="3" id="KW-0479">Metal-binding</keyword>
<evidence type="ECO:0000256" key="7">
    <source>
        <dbReference type="ARBA" id="ARBA00023239"/>
    </source>
</evidence>
<reference evidence="9" key="1">
    <citation type="submission" date="2020-05" db="EMBL/GenBank/DDBJ databases">
        <authorList>
            <person name="Chiriac C."/>
            <person name="Salcher M."/>
            <person name="Ghai R."/>
            <person name="Kavagutti S V."/>
        </authorList>
    </citation>
    <scope>NUCLEOTIDE SEQUENCE</scope>
</reference>
<dbReference type="InterPro" id="IPR013785">
    <property type="entry name" value="Aldolase_TIM"/>
</dbReference>
<dbReference type="PANTHER" id="PTHR42836:SF1">
    <property type="entry name" value="7-CARBOXY-7-DEAZAGUANINE SYNTHASE"/>
    <property type="match status" value="1"/>
</dbReference>
<name>A0A6J7WSD3_9CAUD</name>
<dbReference type="Pfam" id="PF13353">
    <property type="entry name" value="Fer4_12"/>
    <property type="match status" value="1"/>
</dbReference>
<keyword evidence="6" id="KW-0411">Iron-sulfur</keyword>
<gene>
    <name evidence="9" type="ORF">UFOVP245_53</name>
</gene>
<dbReference type="InterPro" id="IPR007197">
    <property type="entry name" value="rSAM"/>
</dbReference>
<evidence type="ECO:0000256" key="5">
    <source>
        <dbReference type="ARBA" id="ARBA00023004"/>
    </source>
</evidence>
<protein>
    <submittedName>
        <fullName evidence="9">NrdG Organic radical activating enzymes</fullName>
    </submittedName>
</protein>
<proteinExistence type="inferred from homology"/>
<dbReference type="PANTHER" id="PTHR42836">
    <property type="entry name" value="7-CARBOXY-7-DEAZAGUANINE SYNTHASE"/>
    <property type="match status" value="1"/>
</dbReference>
<sequence length="283" mass="32319">MSKIKVAELFYSLQGEGQYLGTPSIFLRVFGCNFQCAGFSMSRGQLSSERLNIDPAAFDSYDSLPLVHTGCDSYASWDVRFKKLSPMLEVSAIVDRIQELLPDGKFSEDKHLILTGGEPLLGWQKSYIELFEEIKKREMGLKHITFETNGTQEINADLARYLTKSDIFTTFSISSKLPSSGESWEDAIKPDVIDQYMAKVWNSQGYFKWVVSNEDDYQDVVRAVEAYGKVIGDYMMPVYLMPAGGTTMHYNDNERWVADLAMKHGWRYTPRLQVQLWKNAWGT</sequence>
<dbReference type="GO" id="GO:0016829">
    <property type="term" value="F:lyase activity"/>
    <property type="evidence" value="ECO:0007669"/>
    <property type="project" value="UniProtKB-KW"/>
</dbReference>
<keyword evidence="2" id="KW-0949">S-adenosyl-L-methionine</keyword>
<evidence type="ECO:0000256" key="6">
    <source>
        <dbReference type="ARBA" id="ARBA00023014"/>
    </source>
</evidence>
<dbReference type="PROSITE" id="PS51918">
    <property type="entry name" value="RADICAL_SAM"/>
    <property type="match status" value="1"/>
</dbReference>
<evidence type="ECO:0000256" key="2">
    <source>
        <dbReference type="ARBA" id="ARBA00022691"/>
    </source>
</evidence>
<evidence type="ECO:0000256" key="1">
    <source>
        <dbReference type="ARBA" id="ARBA00022485"/>
    </source>
</evidence>
<dbReference type="HAMAP" id="MF_00917">
    <property type="entry name" value="QueE"/>
    <property type="match status" value="1"/>
</dbReference>
<evidence type="ECO:0000259" key="8">
    <source>
        <dbReference type="PROSITE" id="PS51918"/>
    </source>
</evidence>
<feature type="domain" description="Radical SAM core" evidence="8">
    <location>
        <begin position="19"/>
        <end position="279"/>
    </location>
</feature>
<evidence type="ECO:0000313" key="9">
    <source>
        <dbReference type="EMBL" id="CAB5220969.1"/>
    </source>
</evidence>
<evidence type="ECO:0000256" key="4">
    <source>
        <dbReference type="ARBA" id="ARBA00022842"/>
    </source>
</evidence>
<keyword evidence="4" id="KW-0460">Magnesium</keyword>
<dbReference type="InterPro" id="IPR058240">
    <property type="entry name" value="rSAM_sf"/>
</dbReference>
<accession>A0A6J7WSD3</accession>
<dbReference type="Gene3D" id="3.20.20.70">
    <property type="entry name" value="Aldolase class I"/>
    <property type="match status" value="1"/>
</dbReference>
<organism evidence="9">
    <name type="scientific">uncultured Caudovirales phage</name>
    <dbReference type="NCBI Taxonomy" id="2100421"/>
    <lineage>
        <taxon>Viruses</taxon>
        <taxon>Duplodnaviria</taxon>
        <taxon>Heunggongvirae</taxon>
        <taxon>Uroviricota</taxon>
        <taxon>Caudoviricetes</taxon>
        <taxon>Peduoviridae</taxon>
        <taxon>Maltschvirus</taxon>
        <taxon>Maltschvirus maltsch</taxon>
    </lineage>
</organism>
<dbReference type="CDD" id="cd01335">
    <property type="entry name" value="Radical_SAM"/>
    <property type="match status" value="1"/>
</dbReference>
<dbReference type="GO" id="GO:0046872">
    <property type="term" value="F:metal ion binding"/>
    <property type="evidence" value="ECO:0007669"/>
    <property type="project" value="UniProtKB-KW"/>
</dbReference>
<dbReference type="SUPFAM" id="SSF102114">
    <property type="entry name" value="Radical SAM enzymes"/>
    <property type="match status" value="1"/>
</dbReference>
<keyword evidence="5" id="KW-0408">Iron</keyword>
<keyword evidence="1" id="KW-0004">4Fe-4S</keyword>
<dbReference type="GO" id="GO:0051539">
    <property type="term" value="F:4 iron, 4 sulfur cluster binding"/>
    <property type="evidence" value="ECO:0007669"/>
    <property type="project" value="UniProtKB-KW"/>
</dbReference>
<evidence type="ECO:0000256" key="3">
    <source>
        <dbReference type="ARBA" id="ARBA00022723"/>
    </source>
</evidence>
<dbReference type="InterPro" id="IPR024924">
    <property type="entry name" value="7-CO-7-deazaguanine_synth-like"/>
</dbReference>
<dbReference type="EMBL" id="LR798287">
    <property type="protein sequence ID" value="CAB5220969.1"/>
    <property type="molecule type" value="Genomic_DNA"/>
</dbReference>
<keyword evidence="7" id="KW-0456">Lyase</keyword>